<evidence type="ECO:0000259" key="5">
    <source>
        <dbReference type="PROSITE" id="PS50893"/>
    </source>
</evidence>
<dbReference type="Gene3D" id="3.40.50.300">
    <property type="entry name" value="P-loop containing nucleotide triphosphate hydrolases"/>
    <property type="match status" value="2"/>
</dbReference>
<dbReference type="Proteomes" id="UP001500101">
    <property type="component" value="Unassembled WGS sequence"/>
</dbReference>
<keyword evidence="2 6" id="KW-0067">ATP-binding</keyword>
<feature type="domain" description="ABC transporter" evidence="5">
    <location>
        <begin position="20"/>
        <end position="273"/>
    </location>
</feature>
<keyword evidence="1" id="KW-0547">Nucleotide-binding</keyword>
<protein>
    <submittedName>
        <fullName evidence="6">ABC-F family ATP-binding cassette domain-containing protein</fullName>
    </submittedName>
</protein>
<keyword evidence="7" id="KW-1185">Reference proteome</keyword>
<dbReference type="Pfam" id="PF00005">
    <property type="entry name" value="ABC_tran"/>
    <property type="match status" value="2"/>
</dbReference>
<feature type="domain" description="ABC transporter" evidence="5">
    <location>
        <begin position="341"/>
        <end position="555"/>
    </location>
</feature>
<feature type="region of interest" description="Disordered" evidence="4">
    <location>
        <begin position="548"/>
        <end position="573"/>
    </location>
</feature>
<proteinExistence type="predicted"/>
<dbReference type="SMART" id="SM00382">
    <property type="entry name" value="AAA"/>
    <property type="match status" value="2"/>
</dbReference>
<dbReference type="InterPro" id="IPR037118">
    <property type="entry name" value="Val-tRNA_synth_C_sf"/>
</dbReference>
<dbReference type="PROSITE" id="PS50893">
    <property type="entry name" value="ABC_TRANSPORTER_2"/>
    <property type="match status" value="2"/>
</dbReference>
<evidence type="ECO:0000256" key="4">
    <source>
        <dbReference type="SAM" id="MobiDB-lite"/>
    </source>
</evidence>
<accession>A0ABP7YLQ0</accession>
<dbReference type="PROSITE" id="PS00211">
    <property type="entry name" value="ABC_TRANSPORTER_1"/>
    <property type="match status" value="2"/>
</dbReference>
<name>A0ABP7YLQ0_9SPHI</name>
<gene>
    <name evidence="6" type="ORF">GCM10022216_14850</name>
</gene>
<dbReference type="InterPro" id="IPR017871">
    <property type="entry name" value="ABC_transporter-like_CS"/>
</dbReference>
<dbReference type="PANTHER" id="PTHR42855">
    <property type="entry name" value="ABC TRANSPORTER ATP-BINDING SUBUNIT"/>
    <property type="match status" value="1"/>
</dbReference>
<comment type="caution">
    <text evidence="6">The sequence shown here is derived from an EMBL/GenBank/DDBJ whole genome shotgun (WGS) entry which is preliminary data.</text>
</comment>
<evidence type="ECO:0000256" key="2">
    <source>
        <dbReference type="ARBA" id="ARBA00022840"/>
    </source>
</evidence>
<feature type="compositionally biased region" description="Basic and acidic residues" evidence="4">
    <location>
        <begin position="558"/>
        <end position="573"/>
    </location>
</feature>
<dbReference type="Gene3D" id="1.10.287.380">
    <property type="entry name" value="Valyl-tRNA synthetase, C-terminal domain"/>
    <property type="match status" value="1"/>
</dbReference>
<evidence type="ECO:0000256" key="1">
    <source>
        <dbReference type="ARBA" id="ARBA00022741"/>
    </source>
</evidence>
<dbReference type="SUPFAM" id="SSF52540">
    <property type="entry name" value="P-loop containing nucleoside triphosphate hydrolases"/>
    <property type="match status" value="2"/>
</dbReference>
<dbReference type="Pfam" id="PF12848">
    <property type="entry name" value="ABC_tran_Xtn"/>
    <property type="match status" value="1"/>
</dbReference>
<dbReference type="CDD" id="cd03221">
    <property type="entry name" value="ABCF_EF-3"/>
    <property type="match status" value="2"/>
</dbReference>
<dbReference type="EMBL" id="BAAAZI010000006">
    <property type="protein sequence ID" value="GAA4138057.1"/>
    <property type="molecule type" value="Genomic_DNA"/>
</dbReference>
<dbReference type="InterPro" id="IPR027417">
    <property type="entry name" value="P-loop_NTPase"/>
</dbReference>
<evidence type="ECO:0000313" key="6">
    <source>
        <dbReference type="EMBL" id="GAA4138057.1"/>
    </source>
</evidence>
<sequence>MNAKVAKDAEIFITFASEMISINNLTFEIGSRALYDEANWHIKPGDKAGLIGANGAGKSTLLKLIVGDYSPTSGSISMAKDLKIGYLNQDLLSYHSDKSILHVAMEAFERQNQLHTEIENLLKKLETDYSDDILNKLSDKQTEFEALDGYSIEFRAHEILAGLGFSEEEQKRPLATFSGGWRMRVMLARILLQTPDILLLDEPTNHLDLPSIKWLENYLQAFEGAIIIVSHDRYFLDRIINKTVESRKGKLTLYAGNYSFYLEEKSMREEIQSNQYKNQQAKIKQEERLIERFRSKASKAKMVQSRIKALDRMEKVDEVDDDNPEVNFSFKFSKPSGRHVVTVENISKSYPNLEILKDTDALIEKGDKIALIGANGKGKSTLLRIVADADKEYQGKSTKGHNVSQTFFAQHQLEALHLENSILQELVAFAPKHTETELRSILGCFLFTGDDVFKKIKVLSGGEKSRVALAKALTADANFLVLDEPTNHLDMASVNILIQALQQYEGTFVVVSHDRYFLENIANKIWFIEDKQIKEYPGTYQEYEEWSSKRVSKPQPAEAKKIKEEPKKEKAPITEDSKRILAKKNKELGNLEEKIATQDKLVKDLEVELAKEEIYSDAVKLQEHTRNYNSEKATLDHLQADWEKLAEEIMELEG</sequence>
<evidence type="ECO:0000313" key="7">
    <source>
        <dbReference type="Proteomes" id="UP001500101"/>
    </source>
</evidence>
<organism evidence="6 7">
    <name type="scientific">Sphingobacterium kyonggiense</name>
    <dbReference type="NCBI Taxonomy" id="714075"/>
    <lineage>
        <taxon>Bacteria</taxon>
        <taxon>Pseudomonadati</taxon>
        <taxon>Bacteroidota</taxon>
        <taxon>Sphingobacteriia</taxon>
        <taxon>Sphingobacteriales</taxon>
        <taxon>Sphingobacteriaceae</taxon>
        <taxon>Sphingobacterium</taxon>
    </lineage>
</organism>
<evidence type="ECO:0000256" key="3">
    <source>
        <dbReference type="SAM" id="Coils"/>
    </source>
</evidence>
<dbReference type="PANTHER" id="PTHR42855:SF2">
    <property type="entry name" value="DRUG RESISTANCE ABC TRANSPORTER,ATP-BINDING PROTEIN"/>
    <property type="match status" value="1"/>
</dbReference>
<dbReference type="InterPro" id="IPR051309">
    <property type="entry name" value="ABCF_ATPase"/>
</dbReference>
<keyword evidence="3" id="KW-0175">Coiled coil</keyword>
<dbReference type="InterPro" id="IPR003439">
    <property type="entry name" value="ABC_transporter-like_ATP-bd"/>
</dbReference>
<dbReference type="InterPro" id="IPR032781">
    <property type="entry name" value="ABC_tran_Xtn"/>
</dbReference>
<feature type="coiled-coil region" evidence="3">
    <location>
        <begin position="574"/>
        <end position="641"/>
    </location>
</feature>
<dbReference type="GO" id="GO:0005524">
    <property type="term" value="F:ATP binding"/>
    <property type="evidence" value="ECO:0007669"/>
    <property type="project" value="UniProtKB-KW"/>
</dbReference>
<reference evidence="7" key="1">
    <citation type="journal article" date="2019" name="Int. J. Syst. Evol. Microbiol.">
        <title>The Global Catalogue of Microorganisms (GCM) 10K type strain sequencing project: providing services to taxonomists for standard genome sequencing and annotation.</title>
        <authorList>
            <consortium name="The Broad Institute Genomics Platform"/>
            <consortium name="The Broad Institute Genome Sequencing Center for Infectious Disease"/>
            <person name="Wu L."/>
            <person name="Ma J."/>
        </authorList>
    </citation>
    <scope>NUCLEOTIDE SEQUENCE [LARGE SCALE GENOMIC DNA]</scope>
    <source>
        <strain evidence="7">JCM 16704</strain>
    </source>
</reference>
<dbReference type="InterPro" id="IPR003593">
    <property type="entry name" value="AAA+_ATPase"/>
</dbReference>